<feature type="compositionally biased region" description="Acidic residues" evidence="1">
    <location>
        <begin position="152"/>
        <end position="168"/>
    </location>
</feature>
<dbReference type="InterPro" id="IPR038169">
    <property type="entry name" value="DC-UbP/UBTD2_N_sf"/>
</dbReference>
<dbReference type="InterPro" id="IPR032752">
    <property type="entry name" value="DC-UbP/UBTD2_N"/>
</dbReference>
<sequence>MGCCLSRSPSDPEEAIRISPIPGDQTSVVQGQQQQPSHIEHALPLQDRFNLPLHRHVWVSKIPLTAGQLRLRRAEYFDTRVTGRMEIWSAIRMAVDVLDEDLETAQQILNAAGVSIPTGDLRNGVFDELGNRYDLPEYCVSTPMNLLQTPDGGDDAEEKGAETDDEEAEIRREEKGKMPIHLRENIYSVTARLSDRGGPDILVRFAKSDHIRVIARRILENAGIPPDQFKIRIAYLGKILRDTETLHGNHWVDGHLVNALVFPKT</sequence>
<organism evidence="3 4">
    <name type="scientific">Tuber aestivum</name>
    <name type="common">summer truffle</name>
    <dbReference type="NCBI Taxonomy" id="59557"/>
    <lineage>
        <taxon>Eukaryota</taxon>
        <taxon>Fungi</taxon>
        <taxon>Dikarya</taxon>
        <taxon>Ascomycota</taxon>
        <taxon>Pezizomycotina</taxon>
        <taxon>Pezizomycetes</taxon>
        <taxon>Pezizales</taxon>
        <taxon>Tuberaceae</taxon>
        <taxon>Tuber</taxon>
    </lineage>
</organism>
<feature type="region of interest" description="Disordered" evidence="1">
    <location>
        <begin position="148"/>
        <end position="171"/>
    </location>
</feature>
<dbReference type="Gene3D" id="1.20.225.20">
    <property type="entry name" value="Ub domain-containing protein, DC-UbP/UBTD2, N-terminal domain"/>
    <property type="match status" value="1"/>
</dbReference>
<keyword evidence="4" id="KW-1185">Reference proteome</keyword>
<gene>
    <name evidence="3" type="ORF">GSTUAT00007199001</name>
</gene>
<evidence type="ECO:0000313" key="4">
    <source>
        <dbReference type="Proteomes" id="UP001412239"/>
    </source>
</evidence>
<dbReference type="SUPFAM" id="SSF54236">
    <property type="entry name" value="Ubiquitin-like"/>
    <property type="match status" value="1"/>
</dbReference>
<dbReference type="InterPro" id="IPR039869">
    <property type="entry name" value="UBTD1/2"/>
</dbReference>
<dbReference type="AlphaFoldDB" id="A0A292PPI6"/>
<dbReference type="Gene3D" id="3.10.20.90">
    <property type="entry name" value="Phosphatidylinositol 3-kinase Catalytic Subunit, Chain A, domain 1"/>
    <property type="match status" value="1"/>
</dbReference>
<evidence type="ECO:0000259" key="2">
    <source>
        <dbReference type="PROSITE" id="PS50053"/>
    </source>
</evidence>
<name>A0A292PPI6_9PEZI</name>
<dbReference type="Proteomes" id="UP001412239">
    <property type="component" value="Unassembled WGS sequence"/>
</dbReference>
<reference evidence="3" key="1">
    <citation type="submission" date="2015-10" db="EMBL/GenBank/DDBJ databases">
        <authorList>
            <person name="Regsiter A."/>
            <person name="william w."/>
        </authorList>
    </citation>
    <scope>NUCLEOTIDE SEQUENCE</scope>
    <source>
        <strain evidence="3">Montdore</strain>
    </source>
</reference>
<feature type="domain" description="Ubiquitin-like" evidence="2">
    <location>
        <begin position="187"/>
        <end position="246"/>
    </location>
</feature>
<dbReference type="EMBL" id="LN891118">
    <property type="protein sequence ID" value="CUS08691.1"/>
    <property type="molecule type" value="Genomic_DNA"/>
</dbReference>
<protein>
    <recommendedName>
        <fullName evidence="2">Ubiquitin-like domain-containing protein</fullName>
    </recommendedName>
</protein>
<proteinExistence type="predicted"/>
<accession>A0A292PPI6</accession>
<evidence type="ECO:0000256" key="1">
    <source>
        <dbReference type="SAM" id="MobiDB-lite"/>
    </source>
</evidence>
<dbReference type="InterPro" id="IPR000626">
    <property type="entry name" value="Ubiquitin-like_dom"/>
</dbReference>
<dbReference type="InterPro" id="IPR029071">
    <property type="entry name" value="Ubiquitin-like_domsf"/>
</dbReference>
<dbReference type="PANTHER" id="PTHR13609">
    <property type="entry name" value="UBIQUITIN DOMAIN CONTAINING 1 PROTEIN-RELATED"/>
    <property type="match status" value="1"/>
</dbReference>
<dbReference type="PROSITE" id="PS50053">
    <property type="entry name" value="UBIQUITIN_2"/>
    <property type="match status" value="1"/>
</dbReference>
<dbReference type="Pfam" id="PF16455">
    <property type="entry name" value="UBD"/>
    <property type="match status" value="1"/>
</dbReference>
<evidence type="ECO:0000313" key="3">
    <source>
        <dbReference type="EMBL" id="CUS08691.1"/>
    </source>
</evidence>